<evidence type="ECO:0000313" key="7">
    <source>
        <dbReference type="Proteomes" id="UP000809440"/>
    </source>
</evidence>
<dbReference type="SUPFAM" id="SSF46785">
    <property type="entry name" value="Winged helix' DNA-binding domain"/>
    <property type="match status" value="1"/>
</dbReference>
<reference evidence="6 7" key="1">
    <citation type="submission" date="2021-01" db="EMBL/GenBank/DDBJ databases">
        <title>Diatom-associated Roseobacters Show Island Model of Population Structure.</title>
        <authorList>
            <person name="Qu L."/>
            <person name="Feng X."/>
            <person name="Chen Y."/>
            <person name="Li L."/>
            <person name="Wang X."/>
            <person name="Hu Z."/>
            <person name="Wang H."/>
            <person name="Luo H."/>
        </authorList>
    </citation>
    <scope>NUCLEOTIDE SEQUENCE [LARGE SCALE GENOMIC DNA]</scope>
    <source>
        <strain evidence="6 7">CC28-63</strain>
    </source>
</reference>
<dbReference type="InterPro" id="IPR000847">
    <property type="entry name" value="LysR_HTH_N"/>
</dbReference>
<evidence type="ECO:0000256" key="2">
    <source>
        <dbReference type="ARBA" id="ARBA00023015"/>
    </source>
</evidence>
<dbReference type="InterPro" id="IPR036390">
    <property type="entry name" value="WH_DNA-bd_sf"/>
</dbReference>
<dbReference type="Proteomes" id="UP000809440">
    <property type="component" value="Unassembled WGS sequence"/>
</dbReference>
<dbReference type="EMBL" id="JAFBXF010000007">
    <property type="protein sequence ID" value="MBM2417678.1"/>
    <property type="molecule type" value="Genomic_DNA"/>
</dbReference>
<dbReference type="InterPro" id="IPR005119">
    <property type="entry name" value="LysR_subst-bd"/>
</dbReference>
<evidence type="ECO:0000256" key="3">
    <source>
        <dbReference type="ARBA" id="ARBA00023125"/>
    </source>
</evidence>
<comment type="similarity">
    <text evidence="1">Belongs to the LysR transcriptional regulatory family.</text>
</comment>
<organism evidence="6 7">
    <name type="scientific">Marivita cryptomonadis</name>
    <dbReference type="NCBI Taxonomy" id="505252"/>
    <lineage>
        <taxon>Bacteria</taxon>
        <taxon>Pseudomonadati</taxon>
        <taxon>Pseudomonadota</taxon>
        <taxon>Alphaproteobacteria</taxon>
        <taxon>Rhodobacterales</taxon>
        <taxon>Roseobacteraceae</taxon>
        <taxon>Marivita</taxon>
    </lineage>
</organism>
<comment type="caution">
    <text evidence="6">The sequence shown here is derived from an EMBL/GenBank/DDBJ whole genome shotgun (WGS) entry which is preliminary data.</text>
</comment>
<evidence type="ECO:0000256" key="1">
    <source>
        <dbReference type="ARBA" id="ARBA00009437"/>
    </source>
</evidence>
<dbReference type="PANTHER" id="PTHR30537:SF26">
    <property type="entry name" value="GLYCINE CLEAVAGE SYSTEM TRANSCRIPTIONAL ACTIVATOR"/>
    <property type="match status" value="1"/>
</dbReference>
<proteinExistence type="inferred from homology"/>
<keyword evidence="2" id="KW-0805">Transcription regulation</keyword>
<dbReference type="GeneID" id="62641898"/>
<dbReference type="RefSeq" id="WP_085630959.1">
    <property type="nucleotide sequence ID" value="NZ_JAFBWU010000007.1"/>
</dbReference>
<gene>
    <name evidence="6" type="ORF">JQX48_11900</name>
</gene>
<sequence>MVTLTHLKSLQAVELSLRKGSLKAAADTLGITPAAVGQRVRTLEDYLGSDLLMRGRSGLQPTAQLEAALPDLQLAFAALERVTDALDFQRVSEIQIVADPDWADLWLAPRLNTFREAHPNILFCINGSGDVPLRLGAPDIRIDYGEGAGEVLFTDVVLPVTGPDNPRRIADWNPVLQMEGMPLLHLKRQRDDANHPGWVEWFQKFGHRESGPDRGVHYPNARLALDAVRQNVGFLVCGLSLVLSDLEDGSIVNPFPVSQHLIAPHPYRLKLREDAAKRPQVQRFAAWLRAKAGETCSEVHKFQDCNSD</sequence>
<keyword evidence="7" id="KW-1185">Reference proteome</keyword>
<dbReference type="InterPro" id="IPR036388">
    <property type="entry name" value="WH-like_DNA-bd_sf"/>
</dbReference>
<evidence type="ECO:0000313" key="6">
    <source>
        <dbReference type="EMBL" id="MBM2417678.1"/>
    </source>
</evidence>
<dbReference type="PROSITE" id="PS50931">
    <property type="entry name" value="HTH_LYSR"/>
    <property type="match status" value="1"/>
</dbReference>
<keyword evidence="4" id="KW-0804">Transcription</keyword>
<keyword evidence="3" id="KW-0238">DNA-binding</keyword>
<name>A0ABS1ZVI9_9RHOB</name>
<dbReference type="Pfam" id="PF00126">
    <property type="entry name" value="HTH_1"/>
    <property type="match status" value="1"/>
</dbReference>
<dbReference type="InterPro" id="IPR058163">
    <property type="entry name" value="LysR-type_TF_proteobact-type"/>
</dbReference>
<feature type="domain" description="HTH lysR-type" evidence="5">
    <location>
        <begin position="2"/>
        <end position="62"/>
    </location>
</feature>
<dbReference type="Gene3D" id="1.10.10.10">
    <property type="entry name" value="Winged helix-like DNA-binding domain superfamily/Winged helix DNA-binding domain"/>
    <property type="match status" value="1"/>
</dbReference>
<dbReference type="SUPFAM" id="SSF53850">
    <property type="entry name" value="Periplasmic binding protein-like II"/>
    <property type="match status" value="1"/>
</dbReference>
<protein>
    <submittedName>
        <fullName evidence="6">LysR family transcriptional regulator</fullName>
    </submittedName>
</protein>
<dbReference type="Pfam" id="PF03466">
    <property type="entry name" value="LysR_substrate"/>
    <property type="match status" value="1"/>
</dbReference>
<dbReference type="Gene3D" id="3.40.190.10">
    <property type="entry name" value="Periplasmic binding protein-like II"/>
    <property type="match status" value="2"/>
</dbReference>
<dbReference type="PANTHER" id="PTHR30537">
    <property type="entry name" value="HTH-TYPE TRANSCRIPTIONAL REGULATOR"/>
    <property type="match status" value="1"/>
</dbReference>
<evidence type="ECO:0000259" key="5">
    <source>
        <dbReference type="PROSITE" id="PS50931"/>
    </source>
</evidence>
<accession>A0ABS1ZVI9</accession>
<evidence type="ECO:0000256" key="4">
    <source>
        <dbReference type="ARBA" id="ARBA00023163"/>
    </source>
</evidence>